<comment type="caution">
    <text evidence="1">The sequence shown here is derived from an EMBL/GenBank/DDBJ whole genome shotgun (WGS) entry which is preliminary data.</text>
</comment>
<proteinExistence type="predicted"/>
<evidence type="ECO:0000313" key="1">
    <source>
        <dbReference type="EMBL" id="VEL15439.1"/>
    </source>
</evidence>
<accession>A0A448WMD8</accession>
<dbReference type="Proteomes" id="UP000784294">
    <property type="component" value="Unassembled WGS sequence"/>
</dbReference>
<gene>
    <name evidence="1" type="ORF">PXEA_LOCUS8879</name>
</gene>
<organism evidence="1 2">
    <name type="scientific">Protopolystoma xenopodis</name>
    <dbReference type="NCBI Taxonomy" id="117903"/>
    <lineage>
        <taxon>Eukaryota</taxon>
        <taxon>Metazoa</taxon>
        <taxon>Spiralia</taxon>
        <taxon>Lophotrochozoa</taxon>
        <taxon>Platyhelminthes</taxon>
        <taxon>Monogenea</taxon>
        <taxon>Polyopisthocotylea</taxon>
        <taxon>Polystomatidea</taxon>
        <taxon>Polystomatidae</taxon>
        <taxon>Protopolystoma</taxon>
    </lineage>
</organism>
<sequence>MYRHLGARFTGQRHLERDINGVDWSYSLMEDKTSSIQLSTRHVFLVESAFDDSAQLFSRTRLRWSLRFEFDMHHDLVVADLARAP</sequence>
<keyword evidence="2" id="KW-1185">Reference proteome</keyword>
<protein>
    <submittedName>
        <fullName evidence="1">Uncharacterized protein</fullName>
    </submittedName>
</protein>
<name>A0A448WMD8_9PLAT</name>
<evidence type="ECO:0000313" key="2">
    <source>
        <dbReference type="Proteomes" id="UP000784294"/>
    </source>
</evidence>
<reference evidence="1" key="1">
    <citation type="submission" date="2018-11" db="EMBL/GenBank/DDBJ databases">
        <authorList>
            <consortium name="Pathogen Informatics"/>
        </authorList>
    </citation>
    <scope>NUCLEOTIDE SEQUENCE</scope>
</reference>
<dbReference type="EMBL" id="CAAALY010024603">
    <property type="protein sequence ID" value="VEL15439.1"/>
    <property type="molecule type" value="Genomic_DNA"/>
</dbReference>
<dbReference type="AlphaFoldDB" id="A0A448WMD8"/>